<proteinExistence type="predicted"/>
<sequence>MGKIDNWYFLVVRPTFVHTLLVFTDVICDFSRSWRSLMRPSSCPLETEFNTQPQRTAGDFSTLRRCMKNKHDATDNSFRDPGGS</sequence>
<dbReference type="EMBL" id="BRZM01004505">
    <property type="protein sequence ID" value="GLD57668.1"/>
    <property type="molecule type" value="Genomic_DNA"/>
</dbReference>
<dbReference type="Proteomes" id="UP001279410">
    <property type="component" value="Unassembled WGS sequence"/>
</dbReference>
<accession>A0AAD3MP69</accession>
<comment type="caution">
    <text evidence="1">The sequence shown here is derived from an EMBL/GenBank/DDBJ whole genome shotgun (WGS) entry which is preliminary data.</text>
</comment>
<protein>
    <submittedName>
        <fullName evidence="1">Protein ILRUN</fullName>
    </submittedName>
</protein>
<organism evidence="1 2">
    <name type="scientific">Lates japonicus</name>
    <name type="common">Japanese lates</name>
    <dbReference type="NCBI Taxonomy" id="270547"/>
    <lineage>
        <taxon>Eukaryota</taxon>
        <taxon>Metazoa</taxon>
        <taxon>Chordata</taxon>
        <taxon>Craniata</taxon>
        <taxon>Vertebrata</taxon>
        <taxon>Euteleostomi</taxon>
        <taxon>Actinopterygii</taxon>
        <taxon>Neopterygii</taxon>
        <taxon>Teleostei</taxon>
        <taxon>Neoteleostei</taxon>
        <taxon>Acanthomorphata</taxon>
        <taxon>Carangaria</taxon>
        <taxon>Carangaria incertae sedis</taxon>
        <taxon>Centropomidae</taxon>
        <taxon>Lates</taxon>
    </lineage>
</organism>
<keyword evidence="2" id="KW-1185">Reference proteome</keyword>
<name>A0AAD3MP69_LATJO</name>
<dbReference type="AlphaFoldDB" id="A0AAD3MP69"/>
<evidence type="ECO:0000313" key="2">
    <source>
        <dbReference type="Proteomes" id="UP001279410"/>
    </source>
</evidence>
<evidence type="ECO:0000313" key="1">
    <source>
        <dbReference type="EMBL" id="GLD57668.1"/>
    </source>
</evidence>
<gene>
    <name evidence="1" type="ORF">AKAME5_002875800</name>
</gene>
<reference evidence="1" key="1">
    <citation type="submission" date="2022-08" db="EMBL/GenBank/DDBJ databases">
        <title>Genome sequencing of akame (Lates japonicus).</title>
        <authorList>
            <person name="Hashiguchi Y."/>
            <person name="Takahashi H."/>
        </authorList>
    </citation>
    <scope>NUCLEOTIDE SEQUENCE</scope>
    <source>
        <strain evidence="1">Kochi</strain>
    </source>
</reference>